<feature type="transmembrane region" description="Helical" evidence="1">
    <location>
        <begin position="215"/>
        <end position="239"/>
    </location>
</feature>
<organism evidence="2 3">
    <name type="scientific">Vespula pensylvanica</name>
    <name type="common">Western yellow jacket</name>
    <name type="synonym">Wasp</name>
    <dbReference type="NCBI Taxonomy" id="30213"/>
    <lineage>
        <taxon>Eukaryota</taxon>
        <taxon>Metazoa</taxon>
        <taxon>Ecdysozoa</taxon>
        <taxon>Arthropoda</taxon>
        <taxon>Hexapoda</taxon>
        <taxon>Insecta</taxon>
        <taxon>Pterygota</taxon>
        <taxon>Neoptera</taxon>
        <taxon>Endopterygota</taxon>
        <taxon>Hymenoptera</taxon>
        <taxon>Apocrita</taxon>
        <taxon>Aculeata</taxon>
        <taxon>Vespoidea</taxon>
        <taxon>Vespidae</taxon>
        <taxon>Vespinae</taxon>
        <taxon>Vespula</taxon>
    </lineage>
</organism>
<feature type="transmembrane region" description="Helical" evidence="1">
    <location>
        <begin position="70"/>
        <end position="91"/>
    </location>
</feature>
<evidence type="ECO:0000313" key="3">
    <source>
        <dbReference type="Proteomes" id="UP000600918"/>
    </source>
</evidence>
<keyword evidence="3" id="KW-1185">Reference proteome</keyword>
<feature type="transmembrane region" description="Helical" evidence="1">
    <location>
        <begin position="12"/>
        <end position="32"/>
    </location>
</feature>
<keyword evidence="1" id="KW-0472">Membrane</keyword>
<dbReference type="Proteomes" id="UP000600918">
    <property type="component" value="Unassembled WGS sequence"/>
</dbReference>
<keyword evidence="1" id="KW-0812">Transmembrane</keyword>
<comment type="caution">
    <text evidence="2">The sequence shown here is derived from an EMBL/GenBank/DDBJ whole genome shotgun (WGS) entry which is preliminary data.</text>
</comment>
<reference evidence="2" key="1">
    <citation type="journal article" date="2020" name="G3 (Bethesda)">
        <title>High-Quality Assemblies for Three Invasive Social Wasps from the &lt;i&gt;Vespula&lt;/i&gt; Genus.</title>
        <authorList>
            <person name="Harrop T.W.R."/>
            <person name="Guhlin J."/>
            <person name="McLaughlin G.M."/>
            <person name="Permina E."/>
            <person name="Stockwell P."/>
            <person name="Gilligan J."/>
            <person name="Le Lec M.F."/>
            <person name="Gruber M.A.M."/>
            <person name="Quinn O."/>
            <person name="Lovegrove M."/>
            <person name="Duncan E.J."/>
            <person name="Remnant E.J."/>
            <person name="Van Eeckhoven J."/>
            <person name="Graham B."/>
            <person name="Knapp R.A."/>
            <person name="Langford K.W."/>
            <person name="Kronenberg Z."/>
            <person name="Press M.O."/>
            <person name="Eacker S.M."/>
            <person name="Wilson-Rankin E.E."/>
            <person name="Purcell J."/>
            <person name="Lester P.J."/>
            <person name="Dearden P.K."/>
        </authorList>
    </citation>
    <scope>NUCLEOTIDE SEQUENCE</scope>
    <source>
        <strain evidence="2">Volc-1</strain>
    </source>
</reference>
<evidence type="ECO:0000313" key="2">
    <source>
        <dbReference type="EMBL" id="KAF7394205.1"/>
    </source>
</evidence>
<evidence type="ECO:0000256" key="1">
    <source>
        <dbReference type="SAM" id="Phobius"/>
    </source>
</evidence>
<dbReference type="EMBL" id="JACSDY010000021">
    <property type="protein sequence ID" value="KAF7394205.1"/>
    <property type="molecule type" value="Genomic_DNA"/>
</dbReference>
<sequence length="256" mass="28811">MKTSQAETLLAILYNASMIFSIVSLTSLAIIWQHWEMTLNVCISVNCGCILYGINTFSTFMGGDIKLCHFGVYGLVPTVIIGLCLGVYHIYRCCINRGLDEPRTINYSNNRTTINGQVVVIGPKRRAPFKQWMSSAFCAALIGCLSLAHAVVMTDGFYKTCEQYKRGLIQLLGSRGREAHVIRYRLACAAIFDYMDYLQPDVNNFRRGEELNTGFALQLAIVCTWLNFVTWVIICLLCFTMAKKKLNTLGEHFCCC</sequence>
<proteinExistence type="predicted"/>
<accession>A0A834N391</accession>
<name>A0A834N391_VESPE</name>
<gene>
    <name evidence="2" type="ORF">H0235_016800</name>
</gene>
<dbReference type="AlphaFoldDB" id="A0A834N391"/>
<feature type="transmembrane region" description="Helical" evidence="1">
    <location>
        <begin position="39"/>
        <end position="58"/>
    </location>
</feature>
<protein>
    <submittedName>
        <fullName evidence="2">Uncharacterized protein</fullName>
    </submittedName>
</protein>
<dbReference type="OrthoDB" id="8186944at2759"/>
<keyword evidence="1" id="KW-1133">Transmembrane helix</keyword>
<feature type="transmembrane region" description="Helical" evidence="1">
    <location>
        <begin position="132"/>
        <end position="152"/>
    </location>
</feature>